<dbReference type="AlphaFoldDB" id="A0A9Q0YIM5"/>
<keyword evidence="2" id="KW-1185">Reference proteome</keyword>
<proteinExistence type="predicted"/>
<dbReference type="EMBL" id="JAIZAY010000023">
    <property type="protein sequence ID" value="KAJ8019426.1"/>
    <property type="molecule type" value="Genomic_DNA"/>
</dbReference>
<comment type="caution">
    <text evidence="1">The sequence shown here is derived from an EMBL/GenBank/DDBJ whole genome shotgun (WGS) entry which is preliminary data.</text>
</comment>
<gene>
    <name evidence="1" type="ORF">HOLleu_41017</name>
</gene>
<organism evidence="1 2">
    <name type="scientific">Holothuria leucospilota</name>
    <name type="common">Black long sea cucumber</name>
    <name type="synonym">Mertensiothuria leucospilota</name>
    <dbReference type="NCBI Taxonomy" id="206669"/>
    <lineage>
        <taxon>Eukaryota</taxon>
        <taxon>Metazoa</taxon>
        <taxon>Echinodermata</taxon>
        <taxon>Eleutherozoa</taxon>
        <taxon>Echinozoa</taxon>
        <taxon>Holothuroidea</taxon>
        <taxon>Aspidochirotacea</taxon>
        <taxon>Aspidochirotida</taxon>
        <taxon>Holothuriidae</taxon>
        <taxon>Holothuria</taxon>
    </lineage>
</organism>
<evidence type="ECO:0000313" key="2">
    <source>
        <dbReference type="Proteomes" id="UP001152320"/>
    </source>
</evidence>
<evidence type="ECO:0000313" key="1">
    <source>
        <dbReference type="EMBL" id="KAJ8019426.1"/>
    </source>
</evidence>
<reference evidence="1" key="1">
    <citation type="submission" date="2021-10" db="EMBL/GenBank/DDBJ databases">
        <title>Tropical sea cucumber genome reveals ecological adaptation and Cuvierian tubules defense mechanism.</title>
        <authorList>
            <person name="Chen T."/>
        </authorList>
    </citation>
    <scope>NUCLEOTIDE SEQUENCE</scope>
    <source>
        <strain evidence="1">Nanhai2018</strain>
        <tissue evidence="1">Muscle</tissue>
    </source>
</reference>
<name>A0A9Q0YIM5_HOLLE</name>
<protein>
    <submittedName>
        <fullName evidence="1">Uncharacterized protein</fullName>
    </submittedName>
</protein>
<accession>A0A9Q0YIM5</accession>
<dbReference type="Proteomes" id="UP001152320">
    <property type="component" value="Chromosome 23"/>
</dbReference>
<sequence length="89" mass="9842">MVAASYAYAGMVSWYPFIDGSSLLCLLKNGVMGFVYNPSPHSILTLYPTGILNPLYLHPTSFSCTDPGYGPESTFVRKGVLISYLFFFK</sequence>